<dbReference type="AlphaFoldDB" id="A0A9Q1C0R2"/>
<dbReference type="EMBL" id="JAIZAY010000009">
    <property type="protein sequence ID" value="KAJ8036247.1"/>
    <property type="molecule type" value="Genomic_DNA"/>
</dbReference>
<dbReference type="Proteomes" id="UP001152320">
    <property type="component" value="Chromosome 9"/>
</dbReference>
<comment type="caution">
    <text evidence="1">The sequence shown here is derived from an EMBL/GenBank/DDBJ whole genome shotgun (WGS) entry which is preliminary data.</text>
</comment>
<keyword evidence="2" id="KW-1185">Reference proteome</keyword>
<name>A0A9Q1C0R2_HOLLE</name>
<sequence length="99" mass="11550">MRESTGTGSYRDTVLVCTENADYKQFSLLAEKHRSKKEDFCFDDVILTLSKKQHDSLWSSLHQMCGDMQSQLRPQTGEDLENFNKVQYMYSIMPKCENL</sequence>
<reference evidence="1" key="1">
    <citation type="submission" date="2021-10" db="EMBL/GenBank/DDBJ databases">
        <title>Tropical sea cucumber genome reveals ecological adaptation and Cuvierian tubules defense mechanism.</title>
        <authorList>
            <person name="Chen T."/>
        </authorList>
    </citation>
    <scope>NUCLEOTIDE SEQUENCE</scope>
    <source>
        <strain evidence="1">Nanhai2018</strain>
        <tissue evidence="1">Muscle</tissue>
    </source>
</reference>
<dbReference type="OrthoDB" id="10062843at2759"/>
<evidence type="ECO:0000313" key="2">
    <source>
        <dbReference type="Proteomes" id="UP001152320"/>
    </source>
</evidence>
<gene>
    <name evidence="1" type="ORF">HOLleu_20163</name>
</gene>
<evidence type="ECO:0000313" key="1">
    <source>
        <dbReference type="EMBL" id="KAJ8036247.1"/>
    </source>
</evidence>
<organism evidence="1 2">
    <name type="scientific">Holothuria leucospilota</name>
    <name type="common">Black long sea cucumber</name>
    <name type="synonym">Mertensiothuria leucospilota</name>
    <dbReference type="NCBI Taxonomy" id="206669"/>
    <lineage>
        <taxon>Eukaryota</taxon>
        <taxon>Metazoa</taxon>
        <taxon>Echinodermata</taxon>
        <taxon>Eleutherozoa</taxon>
        <taxon>Echinozoa</taxon>
        <taxon>Holothuroidea</taxon>
        <taxon>Aspidochirotacea</taxon>
        <taxon>Aspidochirotida</taxon>
        <taxon>Holothuriidae</taxon>
        <taxon>Holothuria</taxon>
    </lineage>
</organism>
<accession>A0A9Q1C0R2</accession>
<proteinExistence type="predicted"/>
<protein>
    <submittedName>
        <fullName evidence="1">Uncharacterized protein</fullName>
    </submittedName>
</protein>